<dbReference type="GO" id="GO:0003677">
    <property type="term" value="F:DNA binding"/>
    <property type="evidence" value="ECO:0007669"/>
    <property type="project" value="InterPro"/>
</dbReference>
<reference evidence="2" key="1">
    <citation type="journal article" date="2014" name="Int. J. Syst. Evol. Microbiol.">
        <title>Complete genome sequence of Corynebacterium casei LMG S-19264T (=DSM 44701T), isolated from a smear-ripened cheese.</title>
        <authorList>
            <consortium name="US DOE Joint Genome Institute (JGI-PGF)"/>
            <person name="Walter F."/>
            <person name="Albersmeier A."/>
            <person name="Kalinowski J."/>
            <person name="Ruckert C."/>
        </authorList>
    </citation>
    <scope>NUCLEOTIDE SEQUENCE</scope>
    <source>
        <strain evidence="2">JCM 4391</strain>
    </source>
</reference>
<dbReference type="Proteomes" id="UP000636661">
    <property type="component" value="Unassembled WGS sequence"/>
</dbReference>
<dbReference type="AlphaFoldDB" id="A0A918I206"/>
<evidence type="ECO:0000313" key="3">
    <source>
        <dbReference type="Proteomes" id="UP000636661"/>
    </source>
</evidence>
<sequence length="90" mass="10207">MPNLANVQARGQRIRDQRERCGFKLTTFARLIGISPAWLSRIERGQGDPSPDVLRRIALLLQRERVAREAIAAITYDKEDEGSDEHHPDG</sequence>
<gene>
    <name evidence="2" type="ORF">GCM10010274_46240</name>
</gene>
<dbReference type="SUPFAM" id="SSF47413">
    <property type="entry name" value="lambda repressor-like DNA-binding domains"/>
    <property type="match status" value="1"/>
</dbReference>
<keyword evidence="3" id="KW-1185">Reference proteome</keyword>
<feature type="domain" description="HTH cro/C1-type" evidence="1">
    <location>
        <begin position="14"/>
        <end position="68"/>
    </location>
</feature>
<dbReference type="CDD" id="cd00093">
    <property type="entry name" value="HTH_XRE"/>
    <property type="match status" value="1"/>
</dbReference>
<evidence type="ECO:0000313" key="2">
    <source>
        <dbReference type="EMBL" id="GGU52079.1"/>
    </source>
</evidence>
<reference evidence="2" key="2">
    <citation type="submission" date="2020-09" db="EMBL/GenBank/DDBJ databases">
        <authorList>
            <person name="Sun Q."/>
            <person name="Ohkuma M."/>
        </authorList>
    </citation>
    <scope>NUCLEOTIDE SEQUENCE</scope>
    <source>
        <strain evidence="2">JCM 4391</strain>
    </source>
</reference>
<proteinExistence type="predicted"/>
<accession>A0A918I206</accession>
<dbReference type="Pfam" id="PF13560">
    <property type="entry name" value="HTH_31"/>
    <property type="match status" value="1"/>
</dbReference>
<dbReference type="Gene3D" id="1.10.260.40">
    <property type="entry name" value="lambda repressor-like DNA-binding domains"/>
    <property type="match status" value="1"/>
</dbReference>
<dbReference type="InterPro" id="IPR001387">
    <property type="entry name" value="Cro/C1-type_HTH"/>
</dbReference>
<dbReference type="EMBL" id="BMTP01000012">
    <property type="protein sequence ID" value="GGU52079.1"/>
    <property type="molecule type" value="Genomic_DNA"/>
</dbReference>
<dbReference type="PROSITE" id="PS50943">
    <property type="entry name" value="HTH_CROC1"/>
    <property type="match status" value="1"/>
</dbReference>
<comment type="caution">
    <text evidence="2">The sequence shown here is derived from an EMBL/GenBank/DDBJ whole genome shotgun (WGS) entry which is preliminary data.</text>
</comment>
<name>A0A918I206_9ACTN</name>
<evidence type="ECO:0000259" key="1">
    <source>
        <dbReference type="PROSITE" id="PS50943"/>
    </source>
</evidence>
<organism evidence="2 3">
    <name type="scientific">Streptomyces lavendofoliae</name>
    <dbReference type="NCBI Taxonomy" id="67314"/>
    <lineage>
        <taxon>Bacteria</taxon>
        <taxon>Bacillati</taxon>
        <taxon>Actinomycetota</taxon>
        <taxon>Actinomycetes</taxon>
        <taxon>Kitasatosporales</taxon>
        <taxon>Streptomycetaceae</taxon>
        <taxon>Streptomyces</taxon>
    </lineage>
</organism>
<dbReference type="SMART" id="SM00530">
    <property type="entry name" value="HTH_XRE"/>
    <property type="match status" value="1"/>
</dbReference>
<protein>
    <recommendedName>
        <fullName evidence="1">HTH cro/C1-type domain-containing protein</fullName>
    </recommendedName>
</protein>
<dbReference type="InterPro" id="IPR010982">
    <property type="entry name" value="Lambda_DNA-bd_dom_sf"/>
</dbReference>